<reference evidence="1" key="2">
    <citation type="journal article" date="2024" name="Plant">
        <title>Genomic evolution and insights into agronomic trait innovations of Sesamum species.</title>
        <authorList>
            <person name="Miao H."/>
            <person name="Wang L."/>
            <person name="Qu L."/>
            <person name="Liu H."/>
            <person name="Sun Y."/>
            <person name="Le M."/>
            <person name="Wang Q."/>
            <person name="Wei S."/>
            <person name="Zheng Y."/>
            <person name="Lin W."/>
            <person name="Duan Y."/>
            <person name="Cao H."/>
            <person name="Xiong S."/>
            <person name="Wang X."/>
            <person name="Wei L."/>
            <person name="Li C."/>
            <person name="Ma Q."/>
            <person name="Ju M."/>
            <person name="Zhao R."/>
            <person name="Li G."/>
            <person name="Mu C."/>
            <person name="Tian Q."/>
            <person name="Mei H."/>
            <person name="Zhang T."/>
            <person name="Gao T."/>
            <person name="Zhang H."/>
        </authorList>
    </citation>
    <scope>NUCLEOTIDE SEQUENCE</scope>
    <source>
        <strain evidence="1">G01</strain>
    </source>
</reference>
<accession>A0AAW2QSC8</accession>
<comment type="caution">
    <text evidence="1">The sequence shown here is derived from an EMBL/GenBank/DDBJ whole genome shotgun (WGS) entry which is preliminary data.</text>
</comment>
<proteinExistence type="predicted"/>
<name>A0AAW2QSC8_9LAMI</name>
<dbReference type="EMBL" id="JACGWK010000002">
    <property type="protein sequence ID" value="KAL0370836.1"/>
    <property type="molecule type" value="Genomic_DNA"/>
</dbReference>
<evidence type="ECO:0000313" key="1">
    <source>
        <dbReference type="EMBL" id="KAL0370836.1"/>
    </source>
</evidence>
<organism evidence="1">
    <name type="scientific">Sesamum angustifolium</name>
    <dbReference type="NCBI Taxonomy" id="2727405"/>
    <lineage>
        <taxon>Eukaryota</taxon>
        <taxon>Viridiplantae</taxon>
        <taxon>Streptophyta</taxon>
        <taxon>Embryophyta</taxon>
        <taxon>Tracheophyta</taxon>
        <taxon>Spermatophyta</taxon>
        <taxon>Magnoliopsida</taxon>
        <taxon>eudicotyledons</taxon>
        <taxon>Gunneridae</taxon>
        <taxon>Pentapetalae</taxon>
        <taxon>asterids</taxon>
        <taxon>lamiids</taxon>
        <taxon>Lamiales</taxon>
        <taxon>Pedaliaceae</taxon>
        <taxon>Sesamum</taxon>
    </lineage>
</organism>
<protein>
    <submittedName>
        <fullName evidence="1">Uncharacterized protein</fullName>
    </submittedName>
</protein>
<gene>
    <name evidence="1" type="ORF">Sangu_0401700</name>
</gene>
<sequence length="88" mass="9767">MGYQGQHLLCEWVIRASILRPRDPTCGTCYWVLAVYGGPLAKMSGRRATLHCGQTMKPCQKARRHVGMSCGAYRMGLGLKMRSYSGEA</sequence>
<dbReference type="AlphaFoldDB" id="A0AAW2QSC8"/>
<reference evidence="1" key="1">
    <citation type="submission" date="2020-06" db="EMBL/GenBank/DDBJ databases">
        <authorList>
            <person name="Li T."/>
            <person name="Hu X."/>
            <person name="Zhang T."/>
            <person name="Song X."/>
            <person name="Zhang H."/>
            <person name="Dai N."/>
            <person name="Sheng W."/>
            <person name="Hou X."/>
            <person name="Wei L."/>
        </authorList>
    </citation>
    <scope>NUCLEOTIDE SEQUENCE</scope>
    <source>
        <strain evidence="1">G01</strain>
        <tissue evidence="1">Leaf</tissue>
    </source>
</reference>